<dbReference type="Gene3D" id="1.10.357.10">
    <property type="entry name" value="Tetracycline Repressor, domain 2"/>
    <property type="match status" value="1"/>
</dbReference>
<organism evidence="4 5">
    <name type="scientific">Bifidobacterium lemurum</name>
    <dbReference type="NCBI Taxonomy" id="1603886"/>
    <lineage>
        <taxon>Bacteria</taxon>
        <taxon>Bacillati</taxon>
        <taxon>Actinomycetota</taxon>
        <taxon>Actinomycetes</taxon>
        <taxon>Bifidobacteriales</taxon>
        <taxon>Bifidobacteriaceae</taxon>
        <taxon>Bifidobacterium</taxon>
    </lineage>
</organism>
<dbReference type="AlphaFoldDB" id="A0A261FSE2"/>
<dbReference type="InterPro" id="IPR050624">
    <property type="entry name" value="HTH-type_Tx_Regulator"/>
</dbReference>
<keyword evidence="1 2" id="KW-0238">DNA-binding</keyword>
<keyword evidence="5" id="KW-1185">Reference proteome</keyword>
<feature type="DNA-binding region" description="H-T-H motif" evidence="2">
    <location>
        <begin position="37"/>
        <end position="56"/>
    </location>
</feature>
<evidence type="ECO:0000313" key="5">
    <source>
        <dbReference type="Proteomes" id="UP000216352"/>
    </source>
</evidence>
<protein>
    <submittedName>
        <fullName evidence="4">AcrR family transcriptional regulator</fullName>
    </submittedName>
</protein>
<accession>A0A261FSE2</accession>
<dbReference type="STRING" id="1603886.GCA_001895165_02166"/>
<evidence type="ECO:0000259" key="3">
    <source>
        <dbReference type="PROSITE" id="PS50977"/>
    </source>
</evidence>
<feature type="domain" description="HTH tetR-type" evidence="3">
    <location>
        <begin position="14"/>
        <end position="74"/>
    </location>
</feature>
<gene>
    <name evidence="4" type="ORF">BLEM_1185</name>
</gene>
<name>A0A261FSE2_9BIFI</name>
<evidence type="ECO:0000256" key="1">
    <source>
        <dbReference type="ARBA" id="ARBA00023125"/>
    </source>
</evidence>
<dbReference type="PRINTS" id="PR00455">
    <property type="entry name" value="HTHTETR"/>
</dbReference>
<dbReference type="PANTHER" id="PTHR43479:SF11">
    <property type="entry name" value="ACREF_ENVCD OPERON REPRESSOR-RELATED"/>
    <property type="match status" value="1"/>
</dbReference>
<dbReference type="InterPro" id="IPR001647">
    <property type="entry name" value="HTH_TetR"/>
</dbReference>
<dbReference type="SUPFAM" id="SSF46689">
    <property type="entry name" value="Homeodomain-like"/>
    <property type="match status" value="1"/>
</dbReference>
<proteinExistence type="predicted"/>
<dbReference type="InterPro" id="IPR009057">
    <property type="entry name" value="Homeodomain-like_sf"/>
</dbReference>
<dbReference type="EMBL" id="MWWX01000006">
    <property type="protein sequence ID" value="OZG62067.1"/>
    <property type="molecule type" value="Genomic_DNA"/>
</dbReference>
<evidence type="ECO:0000313" key="4">
    <source>
        <dbReference type="EMBL" id="OZG62067.1"/>
    </source>
</evidence>
<comment type="caution">
    <text evidence="4">The sequence shown here is derived from an EMBL/GenBank/DDBJ whole genome shotgun (WGS) entry which is preliminary data.</text>
</comment>
<sequence length="199" mass="22561">MAANTGERRSPRGDNKRQAIVSAARSICLEKGFSKVTVSDIAGRVGMTRSLFYHYFEDKDAVADAVLDDVIDEILERLDQWNHDREPGNVGKALDDMIRLLRALIADESPFSRRMVADGNAELYIRFIDRSADRIAYYIGDTTVRDFEAKHGLPIQHVHETFFTLIVGLISLIRSHPDLSDDTLRTVIAQTLHIETYIR</sequence>
<dbReference type="PROSITE" id="PS50977">
    <property type="entry name" value="HTH_TETR_2"/>
    <property type="match status" value="1"/>
</dbReference>
<dbReference type="Pfam" id="PF00440">
    <property type="entry name" value="TetR_N"/>
    <property type="match status" value="1"/>
</dbReference>
<reference evidence="4 5" key="1">
    <citation type="journal article" date="2017" name="BMC Genomics">
        <title>Comparative genomic and phylogenomic analyses of the Bifidobacteriaceae family.</title>
        <authorList>
            <person name="Lugli G.A."/>
            <person name="Milani C."/>
            <person name="Turroni F."/>
            <person name="Duranti S."/>
            <person name="Mancabelli L."/>
            <person name="Mangifesta M."/>
            <person name="Ferrario C."/>
            <person name="Modesto M."/>
            <person name="Mattarelli P."/>
            <person name="Jiri K."/>
            <person name="van Sinderen D."/>
            <person name="Ventura M."/>
        </authorList>
    </citation>
    <scope>NUCLEOTIDE SEQUENCE [LARGE SCALE GENOMIC DNA]</scope>
    <source>
        <strain evidence="4 5">DSM 28807</strain>
    </source>
</reference>
<evidence type="ECO:0000256" key="2">
    <source>
        <dbReference type="PROSITE-ProRule" id="PRU00335"/>
    </source>
</evidence>
<dbReference type="PANTHER" id="PTHR43479">
    <property type="entry name" value="ACREF/ENVCD OPERON REPRESSOR-RELATED"/>
    <property type="match status" value="1"/>
</dbReference>
<dbReference type="GO" id="GO:0003677">
    <property type="term" value="F:DNA binding"/>
    <property type="evidence" value="ECO:0007669"/>
    <property type="project" value="UniProtKB-UniRule"/>
</dbReference>
<dbReference type="Proteomes" id="UP000216352">
    <property type="component" value="Unassembled WGS sequence"/>
</dbReference>
<dbReference type="RefSeq" id="WP_072727000.1">
    <property type="nucleotide sequence ID" value="NZ_BDIS01000029.1"/>
</dbReference>
<dbReference type="OrthoDB" id="3196926at2"/>